<protein>
    <submittedName>
        <fullName evidence="1">Uncharacterized protein</fullName>
    </submittedName>
</protein>
<organism evidence="1">
    <name type="scientific">Anguilla anguilla</name>
    <name type="common">European freshwater eel</name>
    <name type="synonym">Muraena anguilla</name>
    <dbReference type="NCBI Taxonomy" id="7936"/>
    <lineage>
        <taxon>Eukaryota</taxon>
        <taxon>Metazoa</taxon>
        <taxon>Chordata</taxon>
        <taxon>Craniata</taxon>
        <taxon>Vertebrata</taxon>
        <taxon>Euteleostomi</taxon>
        <taxon>Actinopterygii</taxon>
        <taxon>Neopterygii</taxon>
        <taxon>Teleostei</taxon>
        <taxon>Anguilliformes</taxon>
        <taxon>Anguillidae</taxon>
        <taxon>Anguilla</taxon>
    </lineage>
</organism>
<reference evidence="1" key="2">
    <citation type="journal article" date="2015" name="Fish Shellfish Immunol.">
        <title>Early steps in the European eel (Anguilla anguilla)-Vibrio vulnificus interaction in the gills: Role of the RtxA13 toxin.</title>
        <authorList>
            <person name="Callol A."/>
            <person name="Pajuelo D."/>
            <person name="Ebbesson L."/>
            <person name="Teles M."/>
            <person name="MacKenzie S."/>
            <person name="Amaro C."/>
        </authorList>
    </citation>
    <scope>NUCLEOTIDE SEQUENCE</scope>
</reference>
<name>A0A0E9RLN3_ANGAN</name>
<proteinExistence type="predicted"/>
<sequence length="14" mass="1696">MGTRTRTHTQNYTE</sequence>
<accession>A0A0E9RLN3</accession>
<evidence type="ECO:0000313" key="1">
    <source>
        <dbReference type="EMBL" id="JAH30066.1"/>
    </source>
</evidence>
<dbReference type="EMBL" id="GBXM01078511">
    <property type="protein sequence ID" value="JAH30066.1"/>
    <property type="molecule type" value="Transcribed_RNA"/>
</dbReference>
<reference evidence="1" key="1">
    <citation type="submission" date="2014-11" db="EMBL/GenBank/DDBJ databases">
        <authorList>
            <person name="Amaro Gonzalez C."/>
        </authorList>
    </citation>
    <scope>NUCLEOTIDE SEQUENCE</scope>
</reference>